<accession>A0A0P4VU58</accession>
<name>A0A0P4VU58_SCYOL</name>
<proteinExistence type="predicted"/>
<protein>
    <recommendedName>
        <fullName evidence="2">Reverse transcriptase domain-containing protein</fullName>
    </recommendedName>
</protein>
<evidence type="ECO:0000313" key="1">
    <source>
        <dbReference type="EMBL" id="JAI59311.1"/>
    </source>
</evidence>
<reference evidence="1" key="1">
    <citation type="submission" date="2015-09" db="EMBL/GenBank/DDBJ databases">
        <title>Scylla olivacea transcriptome.</title>
        <authorList>
            <person name="Ikhwanuddin M."/>
        </authorList>
    </citation>
    <scope>NUCLEOTIDE SEQUENCE</scope>
</reference>
<sequence>MVSGCTSERVHPMEAFVPQGSILDLILWNVHFNSLLQSLTLVSAFADDATLSHSYSREEAVNVIDTTNHHLCDILVWSRRWQVKYLPKRPRPWSSPCSREDARVMEGQLKFGEDILAIKDSINFLGVEVDSRLSFNRHLESVARKASLRVTLLRRVRHLLDAKGLMTL</sequence>
<dbReference type="EMBL" id="GDRN01096613">
    <property type="protein sequence ID" value="JAI59311.1"/>
    <property type="molecule type" value="Transcribed_RNA"/>
</dbReference>
<organism evidence="1">
    <name type="scientific">Scylla olivacea</name>
    <name type="common">Orange mud crab</name>
    <name type="synonym">Cancer olivacea</name>
    <dbReference type="NCBI Taxonomy" id="85551"/>
    <lineage>
        <taxon>Eukaryota</taxon>
        <taxon>Metazoa</taxon>
        <taxon>Ecdysozoa</taxon>
        <taxon>Arthropoda</taxon>
        <taxon>Crustacea</taxon>
        <taxon>Multicrustacea</taxon>
        <taxon>Malacostraca</taxon>
        <taxon>Eumalacostraca</taxon>
        <taxon>Eucarida</taxon>
        <taxon>Decapoda</taxon>
        <taxon>Pleocyemata</taxon>
        <taxon>Brachyura</taxon>
        <taxon>Eubrachyura</taxon>
        <taxon>Portunoidea</taxon>
        <taxon>Portunidae</taxon>
        <taxon>Portuninae</taxon>
        <taxon>Scylla</taxon>
    </lineage>
</organism>
<dbReference type="PANTHER" id="PTHR33332">
    <property type="entry name" value="REVERSE TRANSCRIPTASE DOMAIN-CONTAINING PROTEIN"/>
    <property type="match status" value="1"/>
</dbReference>
<evidence type="ECO:0008006" key="2">
    <source>
        <dbReference type="Google" id="ProtNLM"/>
    </source>
</evidence>
<dbReference type="AlphaFoldDB" id="A0A0P4VU58"/>